<dbReference type="InterPro" id="IPR010093">
    <property type="entry name" value="SinI_DNA-bd"/>
</dbReference>
<evidence type="ECO:0000313" key="2">
    <source>
        <dbReference type="EMBL" id="SDX63887.1"/>
    </source>
</evidence>
<reference evidence="2 3" key="1">
    <citation type="submission" date="2016-10" db="EMBL/GenBank/DDBJ databases">
        <authorList>
            <person name="Varghese N."/>
            <person name="Submissions S."/>
        </authorList>
    </citation>
    <scope>NUCLEOTIDE SEQUENCE [LARGE SCALE GENOMIC DNA]</scope>
    <source>
        <strain evidence="2 3">DSM 25353</strain>
    </source>
</reference>
<keyword evidence="3" id="KW-1185">Reference proteome</keyword>
<accession>A0A8X8LG83</accession>
<feature type="domain" description="Helix-turn-helix" evidence="1">
    <location>
        <begin position="97"/>
        <end position="145"/>
    </location>
</feature>
<name>A0A8X8LG83_9BACT</name>
<sequence>MPLFVPRKMNYGTQRHTGAHRGTHRHIMSTNIQVQRICQHCGKEFTARTTVTRFCSNACSSKAYKANVKTLKIRLSNRETQQIASRPFGELMAKPFLSILEASRLLGVSRRTIYRMLGRGDINSGKAGTRTIIKRSDIDSIFQKQKDNGN</sequence>
<dbReference type="NCBIfam" id="TIGR01764">
    <property type="entry name" value="excise"/>
    <property type="match status" value="1"/>
</dbReference>
<dbReference type="InterPro" id="IPR041657">
    <property type="entry name" value="HTH_17"/>
</dbReference>
<dbReference type="Proteomes" id="UP000198711">
    <property type="component" value="Unassembled WGS sequence"/>
</dbReference>
<evidence type="ECO:0000259" key="1">
    <source>
        <dbReference type="Pfam" id="PF12728"/>
    </source>
</evidence>
<dbReference type="AlphaFoldDB" id="A0A8X8LG83"/>
<protein>
    <submittedName>
        <fullName evidence="2">DNA binding domain-containing protein, excisionase family</fullName>
    </submittedName>
</protein>
<evidence type="ECO:0000313" key="3">
    <source>
        <dbReference type="Proteomes" id="UP000198711"/>
    </source>
</evidence>
<organism evidence="2 3">
    <name type="scientific">Hydrobacter penzbergensis</name>
    <dbReference type="NCBI Taxonomy" id="1235997"/>
    <lineage>
        <taxon>Bacteria</taxon>
        <taxon>Pseudomonadati</taxon>
        <taxon>Bacteroidota</taxon>
        <taxon>Chitinophagia</taxon>
        <taxon>Chitinophagales</taxon>
        <taxon>Chitinophagaceae</taxon>
        <taxon>Hydrobacter</taxon>
    </lineage>
</organism>
<gene>
    <name evidence="2" type="ORF">SAMN05444410_12240</name>
</gene>
<dbReference type="Pfam" id="PF12728">
    <property type="entry name" value="HTH_17"/>
    <property type="match status" value="1"/>
</dbReference>
<dbReference type="EMBL" id="FNNO01000022">
    <property type="protein sequence ID" value="SDX63887.1"/>
    <property type="molecule type" value="Genomic_DNA"/>
</dbReference>
<dbReference type="GO" id="GO:0003677">
    <property type="term" value="F:DNA binding"/>
    <property type="evidence" value="ECO:0007669"/>
    <property type="project" value="InterPro"/>
</dbReference>
<proteinExistence type="predicted"/>
<comment type="caution">
    <text evidence="2">The sequence shown here is derived from an EMBL/GenBank/DDBJ whole genome shotgun (WGS) entry which is preliminary data.</text>
</comment>